<feature type="region of interest" description="Disordered" evidence="5">
    <location>
        <begin position="38"/>
        <end position="59"/>
    </location>
</feature>
<evidence type="ECO:0000259" key="6">
    <source>
        <dbReference type="PROSITE" id="PS51296"/>
    </source>
</evidence>
<evidence type="ECO:0000256" key="1">
    <source>
        <dbReference type="ARBA" id="ARBA00022714"/>
    </source>
</evidence>
<evidence type="ECO:0000256" key="5">
    <source>
        <dbReference type="SAM" id="MobiDB-lite"/>
    </source>
</evidence>
<dbReference type="AlphaFoldDB" id="A0A2I8VMN7"/>
<dbReference type="RefSeq" id="WP_103426844.1">
    <property type="nucleotide sequence ID" value="NZ_CP026309.1"/>
</dbReference>
<dbReference type="GO" id="GO:0046872">
    <property type="term" value="F:metal ion binding"/>
    <property type="evidence" value="ECO:0007669"/>
    <property type="project" value="UniProtKB-KW"/>
</dbReference>
<organism evidence="7 8">
    <name type="scientific">Salinigranum rubrum</name>
    <dbReference type="NCBI Taxonomy" id="755307"/>
    <lineage>
        <taxon>Archaea</taxon>
        <taxon>Methanobacteriati</taxon>
        <taxon>Methanobacteriota</taxon>
        <taxon>Stenosarchaea group</taxon>
        <taxon>Halobacteria</taxon>
        <taxon>Halobacteriales</taxon>
        <taxon>Haloferacaceae</taxon>
        <taxon>Salinigranum</taxon>
    </lineage>
</organism>
<dbReference type="GeneID" id="35593850"/>
<dbReference type="EMBL" id="CP026309">
    <property type="protein sequence ID" value="AUV83155.1"/>
    <property type="molecule type" value="Genomic_DNA"/>
</dbReference>
<keyword evidence="4" id="KW-0411">Iron-sulfur</keyword>
<dbReference type="GO" id="GO:0051537">
    <property type="term" value="F:2 iron, 2 sulfur cluster binding"/>
    <property type="evidence" value="ECO:0007669"/>
    <property type="project" value="UniProtKB-KW"/>
</dbReference>
<dbReference type="KEGG" id="srub:C2R22_17120"/>
<evidence type="ECO:0000256" key="3">
    <source>
        <dbReference type="ARBA" id="ARBA00023004"/>
    </source>
</evidence>
<proteinExistence type="predicted"/>
<evidence type="ECO:0000256" key="2">
    <source>
        <dbReference type="ARBA" id="ARBA00022723"/>
    </source>
</evidence>
<dbReference type="Gene3D" id="2.102.10.10">
    <property type="entry name" value="Rieske [2Fe-2S] iron-sulphur domain"/>
    <property type="match status" value="1"/>
</dbReference>
<evidence type="ECO:0000313" key="8">
    <source>
        <dbReference type="Proteomes" id="UP000236584"/>
    </source>
</evidence>
<dbReference type="OrthoDB" id="250454at2157"/>
<name>A0A2I8VMN7_9EURY</name>
<dbReference type="SUPFAM" id="SSF50022">
    <property type="entry name" value="ISP domain"/>
    <property type="match status" value="1"/>
</dbReference>
<feature type="region of interest" description="Disordered" evidence="5">
    <location>
        <begin position="135"/>
        <end position="158"/>
    </location>
</feature>
<keyword evidence="3" id="KW-0408">Iron</keyword>
<evidence type="ECO:0000256" key="4">
    <source>
        <dbReference type="ARBA" id="ARBA00023014"/>
    </source>
</evidence>
<feature type="domain" description="Rieske" evidence="6">
    <location>
        <begin position="57"/>
        <end position="130"/>
    </location>
</feature>
<dbReference type="InterPro" id="IPR017941">
    <property type="entry name" value="Rieske_2Fe-2S"/>
</dbReference>
<keyword evidence="1" id="KW-0001">2Fe-2S</keyword>
<dbReference type="InterPro" id="IPR036922">
    <property type="entry name" value="Rieske_2Fe-2S_sf"/>
</dbReference>
<accession>A0A2I8VMN7</accession>
<keyword evidence="2" id="KW-0479">Metal-binding</keyword>
<gene>
    <name evidence="7" type="ORF">C2R22_17120</name>
</gene>
<dbReference type="PROSITE" id="PS51296">
    <property type="entry name" value="RIESKE"/>
    <property type="match status" value="1"/>
</dbReference>
<sequence>MTRTRLTAVDEVPENGSFLFTVRERDGTEEEVILVRCDPGADGDGENEDEGGAENGDREETVRAWRNFCQHETDQRLDRGFGAAVREGEVVCPKHGSMFDTCSGYCDNGKAADSYLSDVEVTVDEGVVYLTDPGVRYSHDGGIDDGDDGPSSTSHLSF</sequence>
<dbReference type="Proteomes" id="UP000236584">
    <property type="component" value="Chromosome"/>
</dbReference>
<dbReference type="Pfam" id="PF00355">
    <property type="entry name" value="Rieske"/>
    <property type="match status" value="1"/>
</dbReference>
<evidence type="ECO:0000313" key="7">
    <source>
        <dbReference type="EMBL" id="AUV83155.1"/>
    </source>
</evidence>
<keyword evidence="8" id="KW-1185">Reference proteome</keyword>
<feature type="compositionally biased region" description="Acidic residues" evidence="5">
    <location>
        <begin position="41"/>
        <end position="52"/>
    </location>
</feature>
<protein>
    <submittedName>
        <fullName evidence="7">(2Fe-2S)-binding protein</fullName>
    </submittedName>
</protein>
<reference evidence="7 8" key="1">
    <citation type="submission" date="2018-01" db="EMBL/GenBank/DDBJ databases">
        <title>Complete genome sequence of Salinigranum rubrum GX10T, an extremely halophilic archaeon isolated from a marine solar saltern.</title>
        <authorList>
            <person name="Han S."/>
        </authorList>
    </citation>
    <scope>NUCLEOTIDE SEQUENCE [LARGE SCALE GENOMIC DNA]</scope>
    <source>
        <strain evidence="7 8">GX10</strain>
    </source>
</reference>